<proteinExistence type="predicted"/>
<name>A0A146K0V3_9EUKA</name>
<accession>A0A146K0V3</accession>
<protein>
    <submittedName>
        <fullName evidence="1">Uncharacterized protein</fullName>
    </submittedName>
</protein>
<reference evidence="1" key="1">
    <citation type="submission" date="2015-07" db="EMBL/GenBank/DDBJ databases">
        <title>Adaptation to a free-living lifestyle via gene acquisitions in the diplomonad Trepomonas sp. PC1.</title>
        <authorList>
            <person name="Xu F."/>
            <person name="Jerlstrom-Hultqvist J."/>
            <person name="Kolisko M."/>
            <person name="Simpson A.G.B."/>
            <person name="Roger A.J."/>
            <person name="Svard S.G."/>
            <person name="Andersson J.O."/>
        </authorList>
    </citation>
    <scope>NUCLEOTIDE SEQUENCE</scope>
    <source>
        <strain evidence="1">PC1</strain>
    </source>
</reference>
<evidence type="ECO:0000313" key="1">
    <source>
        <dbReference type="EMBL" id="JAP89366.1"/>
    </source>
</evidence>
<organism evidence="1">
    <name type="scientific">Trepomonas sp. PC1</name>
    <dbReference type="NCBI Taxonomy" id="1076344"/>
    <lineage>
        <taxon>Eukaryota</taxon>
        <taxon>Metamonada</taxon>
        <taxon>Diplomonadida</taxon>
        <taxon>Hexamitidae</taxon>
        <taxon>Hexamitinae</taxon>
        <taxon>Trepomonas</taxon>
    </lineage>
</organism>
<gene>
    <name evidence="1" type="ORF">TPC1_31139</name>
</gene>
<dbReference type="AlphaFoldDB" id="A0A146K0V3"/>
<sequence>NLSQFVQYYLTVNTSSYMPVNQTVILNSKFQSTYVYMQQIQSKKIIFSINQSPCKNTSIILVDQNNMTVFSGYTKNCSIEYTGYLTQNFTYSYIASQPGMVANSTFVYYGGVQQVLIILVPVQNITYTIFLKDTNGFVPYTPVFIVTKYFEKAEYSDANGKIVLSTQMGFHIGDNISLQIRNSTVYEDYVTNISFPSNSSSINMSLTMKQNNMLSVTFNVITKNCTEATVYLNTYNSEVNGSTQNCTIKFSANTSQHILFIDGYYHYQIAAVGYEVSMGFVRQNQSHVIVNVQMIPWNTYNILNITIINEDTAAHLVNKSVQVFVQGKLIATRYTDDNGQAYITNQSKLAIGSTVQIDIAEDDQIVAKQIKFVLDKQVVNKIITVTPK</sequence>
<dbReference type="EMBL" id="GDID01007240">
    <property type="protein sequence ID" value="JAP89366.1"/>
    <property type="molecule type" value="Transcribed_RNA"/>
</dbReference>
<feature type="non-terminal residue" evidence="1">
    <location>
        <position position="1"/>
    </location>
</feature>